<feature type="domain" description="HTH myb-type" evidence="6">
    <location>
        <begin position="218"/>
        <end position="275"/>
    </location>
</feature>
<dbReference type="SMART" id="SM00717">
    <property type="entry name" value="SANT"/>
    <property type="match status" value="1"/>
</dbReference>
<reference evidence="7" key="1">
    <citation type="submission" date="2023-04" db="EMBL/GenBank/DDBJ databases">
        <authorList>
            <person name="Vijverberg K."/>
            <person name="Xiong W."/>
            <person name="Schranz E."/>
        </authorList>
    </citation>
    <scope>NUCLEOTIDE SEQUENCE</scope>
</reference>
<dbReference type="InterPro" id="IPR009057">
    <property type="entry name" value="Homeodomain-like_sf"/>
</dbReference>
<evidence type="ECO:0000313" key="8">
    <source>
        <dbReference type="Proteomes" id="UP001177003"/>
    </source>
</evidence>
<comment type="subcellular location">
    <subcellularLocation>
        <location evidence="1">Nucleus</location>
    </subcellularLocation>
</comment>
<keyword evidence="8" id="KW-1185">Reference proteome</keyword>
<dbReference type="EMBL" id="OX465082">
    <property type="protein sequence ID" value="CAI9290057.1"/>
    <property type="molecule type" value="Genomic_DNA"/>
</dbReference>
<dbReference type="Gene3D" id="1.10.246.220">
    <property type="match status" value="1"/>
</dbReference>
<proteinExistence type="predicted"/>
<dbReference type="GO" id="GO:0005634">
    <property type="term" value="C:nucleus"/>
    <property type="evidence" value="ECO:0007669"/>
    <property type="project" value="UniProtKB-SubCell"/>
</dbReference>
<dbReference type="PROSITE" id="PS50090">
    <property type="entry name" value="MYB_LIKE"/>
    <property type="match status" value="1"/>
</dbReference>
<dbReference type="PROSITE" id="PS51294">
    <property type="entry name" value="HTH_MYB"/>
    <property type="match status" value="1"/>
</dbReference>
<evidence type="ECO:0000256" key="2">
    <source>
        <dbReference type="ARBA" id="ARBA00023242"/>
    </source>
</evidence>
<organism evidence="7 8">
    <name type="scientific">Lactuca saligna</name>
    <name type="common">Willowleaf lettuce</name>
    <dbReference type="NCBI Taxonomy" id="75948"/>
    <lineage>
        <taxon>Eukaryota</taxon>
        <taxon>Viridiplantae</taxon>
        <taxon>Streptophyta</taxon>
        <taxon>Embryophyta</taxon>
        <taxon>Tracheophyta</taxon>
        <taxon>Spermatophyta</taxon>
        <taxon>Magnoliopsida</taxon>
        <taxon>eudicotyledons</taxon>
        <taxon>Gunneridae</taxon>
        <taxon>Pentapetalae</taxon>
        <taxon>asterids</taxon>
        <taxon>campanulids</taxon>
        <taxon>Asterales</taxon>
        <taxon>Asteraceae</taxon>
        <taxon>Cichorioideae</taxon>
        <taxon>Cichorieae</taxon>
        <taxon>Lactucinae</taxon>
        <taxon>Lactuca</taxon>
    </lineage>
</organism>
<evidence type="ECO:0000313" key="7">
    <source>
        <dbReference type="EMBL" id="CAI9290057.1"/>
    </source>
</evidence>
<dbReference type="Pfam" id="PF00249">
    <property type="entry name" value="Myb_DNA-binding"/>
    <property type="match status" value="1"/>
</dbReference>
<dbReference type="PANTHER" id="PTHR47122:SF8">
    <property type="entry name" value="MYB-LIKE DOMAIN-CONTAINING PROTEIN"/>
    <property type="match status" value="1"/>
</dbReference>
<dbReference type="CDD" id="cd11660">
    <property type="entry name" value="SANT_TRF"/>
    <property type="match status" value="1"/>
</dbReference>
<evidence type="ECO:0000259" key="6">
    <source>
        <dbReference type="PROSITE" id="PS51294"/>
    </source>
</evidence>
<evidence type="ECO:0000256" key="4">
    <source>
        <dbReference type="SAM" id="SignalP"/>
    </source>
</evidence>
<accession>A0AA35ZDM8</accession>
<gene>
    <name evidence="7" type="ORF">LSALG_LOCUS29268</name>
</gene>
<feature type="compositionally biased region" description="Low complexity" evidence="3">
    <location>
        <begin position="133"/>
        <end position="142"/>
    </location>
</feature>
<feature type="signal peptide" evidence="4">
    <location>
        <begin position="1"/>
        <end position="28"/>
    </location>
</feature>
<evidence type="ECO:0000256" key="1">
    <source>
        <dbReference type="ARBA" id="ARBA00004123"/>
    </source>
</evidence>
<dbReference type="Proteomes" id="UP001177003">
    <property type="component" value="Chromosome 6"/>
</dbReference>
<keyword evidence="4" id="KW-0732">Signal</keyword>
<protein>
    <recommendedName>
        <fullName evidence="9">Telomeric repeat-binding factor 2-interacting protein 1</fullName>
    </recommendedName>
</protein>
<evidence type="ECO:0008006" key="9">
    <source>
        <dbReference type="Google" id="ProtNLM"/>
    </source>
</evidence>
<dbReference type="AlphaFoldDB" id="A0AA35ZDM8"/>
<feature type="domain" description="Myb-like" evidence="5">
    <location>
        <begin position="216"/>
        <end position="271"/>
    </location>
</feature>
<evidence type="ECO:0000256" key="3">
    <source>
        <dbReference type="SAM" id="MobiDB-lite"/>
    </source>
</evidence>
<sequence>MPHTPQSSHPFLHHHLLLHILQFLRVYATEALITPTMEYSESSNDYIEEYESIFTALETELPKVDRLPNFSDVIDGVLSSDAVTLHKCVYDSSTHADVVDSISLPDVFEFDDYLLDFVNNDEPSMPEKMESKTSTTTTNNNTAGEVNPLARIFRFKTKPRGRNVKRGKPATYDYLKSFWYGYGNDESLKYRSFVAVYDEDNDDLNSGKKSEKCNIVRRKRHKSWSVHEVLKLCDGVSQLGVGKWTEIKRLFFSSIHHRSSVDLKDKWRNLLRASCKSPSVKLKGEWVQGNASPTIPNHILRRVKELSVTHPYPRKRQSKIKL</sequence>
<dbReference type="InterPro" id="IPR001005">
    <property type="entry name" value="SANT/Myb"/>
</dbReference>
<dbReference type="SUPFAM" id="SSF46689">
    <property type="entry name" value="Homeodomain-like"/>
    <property type="match status" value="1"/>
</dbReference>
<evidence type="ECO:0000259" key="5">
    <source>
        <dbReference type="PROSITE" id="PS50090"/>
    </source>
</evidence>
<keyword evidence="2" id="KW-0539">Nucleus</keyword>
<feature type="chain" id="PRO_5041322276" description="Telomeric repeat-binding factor 2-interacting protein 1" evidence="4">
    <location>
        <begin position="29"/>
        <end position="322"/>
    </location>
</feature>
<feature type="region of interest" description="Disordered" evidence="3">
    <location>
        <begin position="124"/>
        <end position="143"/>
    </location>
</feature>
<dbReference type="InterPro" id="IPR017930">
    <property type="entry name" value="Myb_dom"/>
</dbReference>
<dbReference type="PANTHER" id="PTHR47122">
    <property type="entry name" value="MYB-LIKE DNA-BINDING DOMAIN CONTAINING PROTEIN, EXPRESSED"/>
    <property type="match status" value="1"/>
</dbReference>
<name>A0AA35ZDM8_LACSI</name>